<evidence type="ECO:0000259" key="1">
    <source>
        <dbReference type="Pfam" id="PF11716"/>
    </source>
</evidence>
<dbReference type="Proteomes" id="UP000562984">
    <property type="component" value="Unassembled WGS sequence"/>
</dbReference>
<dbReference type="AlphaFoldDB" id="A0A849A514"/>
<sequence length="197" mass="20668">MTATSTPPPTAAQLHPVLEDLAALLDNVSEEQWNAPTPCSDFTVAQLRDHVVQWSSAFAGGLADPDGRTPDADSIAVAGDGADQLRSNADKISDAVDDGAADRPLFIGDESLPGDMSLAMILWEYQVHGWDLAVATGQPWSPDEAGVRASLAFAPGMLTPDFQGEGKSFGPRVAVPADAAAIDHLVGLSGRDPQWRP</sequence>
<evidence type="ECO:0000313" key="3">
    <source>
        <dbReference type="Proteomes" id="UP000562984"/>
    </source>
</evidence>
<dbReference type="SUPFAM" id="SSF109854">
    <property type="entry name" value="DinB/YfiT-like putative metalloenzymes"/>
    <property type="match status" value="1"/>
</dbReference>
<dbReference type="InterPro" id="IPR017517">
    <property type="entry name" value="Maleyloyr_isom"/>
</dbReference>
<gene>
    <name evidence="2" type="ORF">HKD39_05415</name>
</gene>
<dbReference type="InterPro" id="IPR034660">
    <property type="entry name" value="DinB/YfiT-like"/>
</dbReference>
<evidence type="ECO:0000313" key="2">
    <source>
        <dbReference type="EMBL" id="NNG35157.1"/>
    </source>
</evidence>
<reference evidence="2 3" key="1">
    <citation type="submission" date="2020-05" db="EMBL/GenBank/DDBJ databases">
        <title>Nakamurella sp. DB0629 isolated from air conditioner.</title>
        <authorList>
            <person name="Kim D.H."/>
            <person name="Kim D.-U."/>
        </authorList>
    </citation>
    <scope>NUCLEOTIDE SEQUENCE [LARGE SCALE GENOMIC DNA]</scope>
    <source>
        <strain evidence="2 3">DB0629</strain>
    </source>
</reference>
<accession>A0A849A514</accession>
<dbReference type="Gene3D" id="1.20.120.450">
    <property type="entry name" value="dinb family like domain"/>
    <property type="match status" value="1"/>
</dbReference>
<name>A0A849A514_9ACTN</name>
<dbReference type="Pfam" id="PF11716">
    <property type="entry name" value="MDMPI_N"/>
    <property type="match status" value="1"/>
</dbReference>
<feature type="domain" description="Mycothiol-dependent maleylpyruvate isomerase metal-binding" evidence="1">
    <location>
        <begin position="15"/>
        <end position="133"/>
    </location>
</feature>
<dbReference type="NCBIfam" id="TIGR03083">
    <property type="entry name" value="maleylpyruvate isomerase family mycothiol-dependent enzyme"/>
    <property type="match status" value="1"/>
</dbReference>
<dbReference type="GO" id="GO:0046872">
    <property type="term" value="F:metal ion binding"/>
    <property type="evidence" value="ECO:0007669"/>
    <property type="project" value="InterPro"/>
</dbReference>
<comment type="caution">
    <text evidence="2">The sequence shown here is derived from an EMBL/GenBank/DDBJ whole genome shotgun (WGS) entry which is preliminary data.</text>
</comment>
<dbReference type="InterPro" id="IPR017520">
    <property type="entry name" value="CHP03086"/>
</dbReference>
<protein>
    <submittedName>
        <fullName evidence="2">TIGR03086 family protein</fullName>
    </submittedName>
</protein>
<organism evidence="2 3">
    <name type="scientific">Nakamurella aerolata</name>
    <dbReference type="NCBI Taxonomy" id="1656892"/>
    <lineage>
        <taxon>Bacteria</taxon>
        <taxon>Bacillati</taxon>
        <taxon>Actinomycetota</taxon>
        <taxon>Actinomycetes</taxon>
        <taxon>Nakamurellales</taxon>
        <taxon>Nakamurellaceae</taxon>
        <taxon>Nakamurella</taxon>
    </lineage>
</organism>
<dbReference type="EMBL" id="JABEND010000002">
    <property type="protein sequence ID" value="NNG35157.1"/>
    <property type="molecule type" value="Genomic_DNA"/>
</dbReference>
<dbReference type="InterPro" id="IPR024344">
    <property type="entry name" value="MDMPI_metal-binding"/>
</dbReference>
<dbReference type="RefSeq" id="WP_171198772.1">
    <property type="nucleotide sequence ID" value="NZ_JABEND010000002.1"/>
</dbReference>
<dbReference type="NCBIfam" id="TIGR03086">
    <property type="entry name" value="TIGR03086 family metal-binding protein"/>
    <property type="match status" value="1"/>
</dbReference>
<keyword evidence="3" id="KW-1185">Reference proteome</keyword>
<proteinExistence type="predicted"/>